<comment type="caution">
    <text evidence="1">The sequence shown here is derived from an EMBL/GenBank/DDBJ whole genome shotgun (WGS) entry which is preliminary data.</text>
</comment>
<evidence type="ECO:0008006" key="3">
    <source>
        <dbReference type="Google" id="ProtNLM"/>
    </source>
</evidence>
<evidence type="ECO:0000313" key="1">
    <source>
        <dbReference type="EMBL" id="GAA3561751.1"/>
    </source>
</evidence>
<accession>A0ABP6X5D2</accession>
<evidence type="ECO:0000313" key="2">
    <source>
        <dbReference type="Proteomes" id="UP001500689"/>
    </source>
</evidence>
<gene>
    <name evidence="1" type="ORF">GCM10022222_51920</name>
</gene>
<protein>
    <recommendedName>
        <fullName evidence="3">Aminoglycoside phosphotransferase domain-containing protein</fullName>
    </recommendedName>
</protein>
<keyword evidence="2" id="KW-1185">Reference proteome</keyword>
<dbReference type="Proteomes" id="UP001500689">
    <property type="component" value="Unassembled WGS sequence"/>
</dbReference>
<organism evidence="1 2">
    <name type="scientific">Amycolatopsis ultiminotia</name>
    <dbReference type="NCBI Taxonomy" id="543629"/>
    <lineage>
        <taxon>Bacteria</taxon>
        <taxon>Bacillati</taxon>
        <taxon>Actinomycetota</taxon>
        <taxon>Actinomycetes</taxon>
        <taxon>Pseudonocardiales</taxon>
        <taxon>Pseudonocardiaceae</taxon>
        <taxon>Amycolatopsis</taxon>
    </lineage>
</organism>
<reference evidence="2" key="1">
    <citation type="journal article" date="2019" name="Int. J. Syst. Evol. Microbiol.">
        <title>The Global Catalogue of Microorganisms (GCM) 10K type strain sequencing project: providing services to taxonomists for standard genome sequencing and annotation.</title>
        <authorList>
            <consortium name="The Broad Institute Genomics Platform"/>
            <consortium name="The Broad Institute Genome Sequencing Center for Infectious Disease"/>
            <person name="Wu L."/>
            <person name="Ma J."/>
        </authorList>
    </citation>
    <scope>NUCLEOTIDE SEQUENCE [LARGE SCALE GENOMIC DNA]</scope>
    <source>
        <strain evidence="2">JCM 16898</strain>
    </source>
</reference>
<name>A0ABP6X5D2_9PSEU</name>
<dbReference type="SUPFAM" id="SSF56112">
    <property type="entry name" value="Protein kinase-like (PK-like)"/>
    <property type="match status" value="1"/>
</dbReference>
<dbReference type="InterPro" id="IPR011009">
    <property type="entry name" value="Kinase-like_dom_sf"/>
</dbReference>
<proteinExistence type="predicted"/>
<sequence length="290" mass="32400">MDAEDVEAAVEKRRIWLAKQLDTAATRLAVSVTGEPVNTYDMRSAGAVARDDGADVWLRVVVEDPDYEPASRWDGNAMANAIIGVAKPFVLRWIDWRHGDGYLRGRRLRGEVMTLAPGETVSTSGGVLHDDPELPASWWDELRWSLTALATYPMLWHHELGAVESTTRGVREHFGVTLPADVFTEVTWTTAHADLHWGNLRRPDLCILDWESWRPEFAGYDFATLYCSSLLHSPTAERIRAMPELQTRSGHLALLSAISRYLRIAGGGSDYDLLEPHLRAEAQAILADLT</sequence>
<dbReference type="RefSeq" id="WP_344864223.1">
    <property type="nucleotide sequence ID" value="NZ_BAAAZN010000011.1"/>
</dbReference>
<dbReference type="EMBL" id="BAAAZN010000011">
    <property type="protein sequence ID" value="GAA3561751.1"/>
    <property type="molecule type" value="Genomic_DNA"/>
</dbReference>